<evidence type="ECO:0000313" key="4">
    <source>
        <dbReference type="Proteomes" id="UP000288227"/>
    </source>
</evidence>
<accession>A0A401U599</accession>
<feature type="domain" description="Aerotolerance regulator N-terminal" evidence="2">
    <location>
        <begin position="1"/>
        <end position="76"/>
    </location>
</feature>
<name>A0A401U599_9BACT</name>
<feature type="transmembrane region" description="Helical" evidence="1">
    <location>
        <begin position="57"/>
        <end position="77"/>
    </location>
</feature>
<dbReference type="AlphaFoldDB" id="A0A401U599"/>
<feature type="transmembrane region" description="Helical" evidence="1">
    <location>
        <begin position="380"/>
        <end position="399"/>
    </location>
</feature>
<evidence type="ECO:0000313" key="3">
    <source>
        <dbReference type="EMBL" id="GCC50035.1"/>
    </source>
</evidence>
<keyword evidence="1" id="KW-0472">Membrane</keyword>
<proteinExistence type="predicted"/>
<organism evidence="3 4">
    <name type="scientific">Chryseotalea sanaruensis</name>
    <dbReference type="NCBI Taxonomy" id="2482724"/>
    <lineage>
        <taxon>Bacteria</taxon>
        <taxon>Pseudomonadati</taxon>
        <taxon>Bacteroidota</taxon>
        <taxon>Cytophagia</taxon>
        <taxon>Cytophagales</taxon>
        <taxon>Chryseotaleaceae</taxon>
        <taxon>Chryseotalea</taxon>
    </lineage>
</organism>
<dbReference type="Proteomes" id="UP000288227">
    <property type="component" value="Unassembled WGS sequence"/>
</dbReference>
<dbReference type="InterPro" id="IPR011933">
    <property type="entry name" value="Double_TM_dom"/>
</dbReference>
<comment type="caution">
    <text evidence="3">The sequence shown here is derived from an EMBL/GenBank/DDBJ whole genome shotgun (WGS) entry which is preliminary data.</text>
</comment>
<feature type="transmembrane region" description="Helical" evidence="1">
    <location>
        <begin position="6"/>
        <end position="25"/>
    </location>
</feature>
<keyword evidence="1" id="KW-0812">Transmembrane</keyword>
<dbReference type="PANTHER" id="PTHR37464">
    <property type="entry name" value="BLL2463 PROTEIN"/>
    <property type="match status" value="1"/>
</dbReference>
<keyword evidence="4" id="KW-1185">Reference proteome</keyword>
<protein>
    <recommendedName>
        <fullName evidence="2">Aerotolerance regulator N-terminal domain-containing protein</fullName>
    </recommendedName>
</protein>
<evidence type="ECO:0000256" key="1">
    <source>
        <dbReference type="SAM" id="Phobius"/>
    </source>
</evidence>
<dbReference type="RefSeq" id="WP_127120693.1">
    <property type="nucleotide sequence ID" value="NZ_BHXQ01000001.1"/>
</dbReference>
<reference evidence="3 4" key="1">
    <citation type="submission" date="2018-11" db="EMBL/GenBank/DDBJ databases">
        <title>Chryseotalea sanarue gen. nov., sp., nov., a member of the family Cytophagaceae, isolated from a brackish lake in Hamamatsu Japan.</title>
        <authorList>
            <person name="Maejima Y."/>
            <person name="Iino T."/>
            <person name="Muraguchi Y."/>
            <person name="Fukuda K."/>
            <person name="Ohkuma M."/>
            <person name="Moriuchi R."/>
            <person name="Dohra H."/>
            <person name="Kimbara K."/>
            <person name="Shintani M."/>
        </authorList>
    </citation>
    <scope>NUCLEOTIDE SEQUENCE [LARGE SCALE GENOMIC DNA]</scope>
    <source>
        <strain evidence="3 4">Ys</strain>
    </source>
</reference>
<dbReference type="Pfam" id="PF07584">
    <property type="entry name" value="BatA"/>
    <property type="match status" value="1"/>
</dbReference>
<dbReference type="PANTHER" id="PTHR37464:SF1">
    <property type="entry name" value="BLL2463 PROTEIN"/>
    <property type="match status" value="1"/>
</dbReference>
<dbReference type="OrthoDB" id="890881at2"/>
<gene>
    <name evidence="3" type="ORF">SanaruYs_02500</name>
</gene>
<evidence type="ECO:0000259" key="2">
    <source>
        <dbReference type="Pfam" id="PF07584"/>
    </source>
</evidence>
<dbReference type="EMBL" id="BHXQ01000001">
    <property type="protein sequence ID" value="GCC50035.1"/>
    <property type="molecule type" value="Genomic_DNA"/>
</dbReference>
<sequence>MIGFSNPLMLWSLLCLSIPLAIHLLSRKEGKVIMIGSVRHLEESPSQQFKGIKLNEYWLLMLRSLLIILLSFFLAGARYTPESSNTKKWLIVEKALLKKTVVKNLIDSFSADDYEIRFLAKDFPLLETNDKIIPADYYSLLEALENQNISKGIIISSNTASFFDGDAVSLPANIQWLSIAPDPTSYLVSSRSINSDSLMLRYGYSDADLTYFNNKLIHKNDYKDSLAITNPDTLKISIYAETNFQYDKKIIEAALKVIQKSFRIPITKQNIIDKSDYKNNGWLIWLSNETAPTCDCNIIYLKEQAYTGLIKKVSAYQWALTQRLNQKVATQEHLTLDLASLFISTEALRKRALAFDARFLSDSLAFAFPANEKVAAFSPIVYQSLNNILFILFFSLFVIERLLSYIRKQ</sequence>
<dbReference type="NCBIfam" id="TIGR02226">
    <property type="entry name" value="two_anch"/>
    <property type="match status" value="1"/>
</dbReference>
<keyword evidence="1" id="KW-1133">Transmembrane helix</keyword>
<dbReference type="InterPro" id="IPR024163">
    <property type="entry name" value="Aerotolerance_reg_N"/>
</dbReference>